<sequence length="45" mass="5518">MLNFQKKIINNYFRFSKINIIRVMRNSIFYLIKIIALSDIEKPNR</sequence>
<organism evidence="1">
    <name type="scientific">Acinetobacter sp. M131</name>
    <dbReference type="NCBI Taxonomy" id="1280052"/>
    <lineage>
        <taxon>Bacteria</taxon>
        <taxon>Pseudomonadati</taxon>
        <taxon>Pseudomonadota</taxon>
        <taxon>Gammaproteobacteria</taxon>
        <taxon>Moraxellales</taxon>
        <taxon>Moraxellaceae</taxon>
        <taxon>Acinetobacter</taxon>
    </lineage>
</organism>
<accession>V9M6A4</accession>
<protein>
    <submittedName>
        <fullName evidence="1">Uncharacterized protein</fullName>
    </submittedName>
</protein>
<name>V9M6A4_9GAMM</name>
<dbReference type="AlphaFoldDB" id="V9M6A4"/>
<reference evidence="1" key="1">
    <citation type="submission" date="2012-05" db="EMBL/GenBank/DDBJ databases">
        <title>Sequencing and Analysis of an oxa-58 oxacillinase-encoding plasmid from Acinetobacter spp.</title>
        <authorList>
            <person name="Peng S.-M."/>
            <person name="Liao T.-L."/>
            <person name="Lin A.-C."/>
            <person name="Huang T.-W."/>
            <person name="Lauderdale T.-L."/>
            <person name="Chen Y.-T."/>
        </authorList>
    </citation>
    <scope>NUCLEOTIDE SEQUENCE</scope>
    <source>
        <strain evidence="1">M131</strain>
        <plasmid evidence="1">pM131-4</plasmid>
    </source>
</reference>
<evidence type="ECO:0000313" key="1">
    <source>
        <dbReference type="EMBL" id="AGC70630.1"/>
    </source>
</evidence>
<dbReference type="EMBL" id="JX101645">
    <property type="protein sequence ID" value="AGC70630.1"/>
    <property type="molecule type" value="Genomic_DNA"/>
</dbReference>
<keyword evidence="1" id="KW-0614">Plasmid</keyword>
<geneLocation type="plasmid" evidence="1">
    <name>pM131-4</name>
</geneLocation>
<proteinExistence type="predicted"/>